<dbReference type="EMBL" id="JARBHB010000003">
    <property type="protein sequence ID" value="KAJ8891209.1"/>
    <property type="molecule type" value="Genomic_DNA"/>
</dbReference>
<dbReference type="Proteomes" id="UP001159363">
    <property type="component" value="Chromosome 3"/>
</dbReference>
<evidence type="ECO:0000313" key="2">
    <source>
        <dbReference type="Proteomes" id="UP001159363"/>
    </source>
</evidence>
<evidence type="ECO:0000313" key="1">
    <source>
        <dbReference type="EMBL" id="KAJ8891209.1"/>
    </source>
</evidence>
<keyword evidence="2" id="KW-1185">Reference proteome</keyword>
<organism evidence="1 2">
    <name type="scientific">Dryococelus australis</name>
    <dbReference type="NCBI Taxonomy" id="614101"/>
    <lineage>
        <taxon>Eukaryota</taxon>
        <taxon>Metazoa</taxon>
        <taxon>Ecdysozoa</taxon>
        <taxon>Arthropoda</taxon>
        <taxon>Hexapoda</taxon>
        <taxon>Insecta</taxon>
        <taxon>Pterygota</taxon>
        <taxon>Neoptera</taxon>
        <taxon>Polyneoptera</taxon>
        <taxon>Phasmatodea</taxon>
        <taxon>Verophasmatodea</taxon>
        <taxon>Anareolatae</taxon>
        <taxon>Phasmatidae</taxon>
        <taxon>Eurycanthinae</taxon>
        <taxon>Dryococelus</taxon>
    </lineage>
</organism>
<reference evidence="1 2" key="1">
    <citation type="submission" date="2023-02" db="EMBL/GenBank/DDBJ databases">
        <title>LHISI_Scaffold_Assembly.</title>
        <authorList>
            <person name="Stuart O.P."/>
            <person name="Cleave R."/>
            <person name="Magrath M.J.L."/>
            <person name="Mikheyev A.S."/>
        </authorList>
    </citation>
    <scope>NUCLEOTIDE SEQUENCE [LARGE SCALE GENOMIC DNA]</scope>
    <source>
        <strain evidence="1">Daus_M_001</strain>
        <tissue evidence="1">Leg muscle</tissue>
    </source>
</reference>
<comment type="caution">
    <text evidence="1">The sequence shown here is derived from an EMBL/GenBank/DDBJ whole genome shotgun (WGS) entry which is preliminary data.</text>
</comment>
<proteinExistence type="predicted"/>
<gene>
    <name evidence="1" type="ORF">PR048_010724</name>
</gene>
<name>A0ABQ9I3H7_9NEOP</name>
<protein>
    <submittedName>
        <fullName evidence="1">Uncharacterized protein</fullName>
    </submittedName>
</protein>
<sequence length="75" mass="8502">MFVCMTPDSIQKAQESSTHHCEFRHEIVQVYLSRFANPSKGLGKQSTSSSKSRIPEDQFDCLNHLVKKMTKEDAG</sequence>
<accession>A0ABQ9I3H7</accession>